<feature type="compositionally biased region" description="Low complexity" evidence="4">
    <location>
        <begin position="16"/>
        <end position="25"/>
    </location>
</feature>
<feature type="region of interest" description="Disordered" evidence="4">
    <location>
        <begin position="1"/>
        <end position="73"/>
    </location>
</feature>
<sequence>MSRFFRSGQDSESESDLSSSSSGSEFSDDEHQQQRPTGTSGANRFARATFDSDSDSDADVKRVVKSPKEKHMEEVNKLSRAILKSIRANEWQAASEDFDKLGAAVPKLVKALKGESLPSVFIRCLTKLEDSTVAGGLDKEDLAKLSASDARSFNKLKQRMRKHNKAYSKQIAEYRANPVESAEEEEEEAHAPSGAASDSEEEQAVPSAKQRASGKSAVVPVDSDSESDDSYWGTGSEVSSSESDESDDERRGRVGFSRWLKKEPAKDEGGAKEEGGAKKARKDKTQRVAVAAATAAAAAAGADDDDGFATVGKGGKVVQKPVVTAETLNKNLAAISDARGRKSTNKQEMIQMLETLLGVAANPLQRCKVLMALISAQFDNSASGSYMPLEQWGRAQNTINELLGTLEENRQIAIYETADVHEDDSDVTYTNEPITLRGSVVAFIDRLDDEFTRSLQNIDPHTPDYIERMRDSVPLYVTIVRAQSYFERNNIKDSLCRVVLRRLEHLYYRTDQVNHHVEEAAARLPGSAAPNAGGTAATIQRLCSF</sequence>
<dbReference type="GO" id="GO:0003743">
    <property type="term" value="F:translation initiation factor activity"/>
    <property type="evidence" value="ECO:0007669"/>
    <property type="project" value="UniProtKB-KW"/>
</dbReference>
<keyword evidence="3" id="KW-0648">Protein biosynthesis</keyword>
<dbReference type="GO" id="GO:0005852">
    <property type="term" value="C:eukaryotic translation initiation factor 3 complex"/>
    <property type="evidence" value="ECO:0007669"/>
    <property type="project" value="InterPro"/>
</dbReference>
<evidence type="ECO:0000313" key="6">
    <source>
        <dbReference type="EMBL" id="KAJ2795679.1"/>
    </source>
</evidence>
<proteinExistence type="predicted"/>
<name>A0A9W8LP98_9FUNG</name>
<dbReference type="PANTHER" id="PTHR13937">
    <property type="entry name" value="EUKARYOTIC TRANSLATION INITATION FACTOR 3, SUBUNIT 8 EIF3S8 -RELATED"/>
    <property type="match status" value="1"/>
</dbReference>
<keyword evidence="2 6" id="KW-0396">Initiation factor</keyword>
<evidence type="ECO:0000256" key="4">
    <source>
        <dbReference type="SAM" id="MobiDB-lite"/>
    </source>
</evidence>
<protein>
    <submittedName>
        <fullName evidence="6">Translation initiation factor 3 subunit c</fullName>
    </submittedName>
</protein>
<feature type="compositionally biased region" description="Basic and acidic residues" evidence="4">
    <location>
        <begin position="58"/>
        <end position="73"/>
    </location>
</feature>
<dbReference type="Proteomes" id="UP001140094">
    <property type="component" value="Unassembled WGS sequence"/>
</dbReference>
<feature type="domain" description="Eukaryotic translation initiation factor 3 subunit C N-terminal" evidence="5">
    <location>
        <begin position="47"/>
        <end position="518"/>
    </location>
</feature>
<dbReference type="PANTHER" id="PTHR13937:SF0">
    <property type="entry name" value="EUKARYOTIC TRANSLATION INITIATION FACTOR 3 SUBUNIT C-RELATED"/>
    <property type="match status" value="1"/>
</dbReference>
<evidence type="ECO:0000256" key="3">
    <source>
        <dbReference type="ARBA" id="ARBA00022917"/>
    </source>
</evidence>
<evidence type="ECO:0000256" key="1">
    <source>
        <dbReference type="ARBA" id="ARBA00022490"/>
    </source>
</evidence>
<dbReference type="InterPro" id="IPR008905">
    <property type="entry name" value="EIF3C_N_dom"/>
</dbReference>
<evidence type="ECO:0000256" key="2">
    <source>
        <dbReference type="ARBA" id="ARBA00022540"/>
    </source>
</evidence>
<dbReference type="Pfam" id="PF05470">
    <property type="entry name" value="eIF-3c_N"/>
    <property type="match status" value="1"/>
</dbReference>
<reference evidence="6" key="1">
    <citation type="submission" date="2022-07" db="EMBL/GenBank/DDBJ databases">
        <title>Phylogenomic reconstructions and comparative analyses of Kickxellomycotina fungi.</title>
        <authorList>
            <person name="Reynolds N.K."/>
            <person name="Stajich J.E."/>
            <person name="Barry K."/>
            <person name="Grigoriev I.V."/>
            <person name="Crous P."/>
            <person name="Smith M.E."/>
        </authorList>
    </citation>
    <scope>NUCLEOTIDE SEQUENCE</scope>
    <source>
        <strain evidence="6">NRRL 1565</strain>
    </source>
</reference>
<gene>
    <name evidence="6" type="primary">NIP1_1</name>
    <name evidence="6" type="ORF">H4R20_005799</name>
</gene>
<comment type="caution">
    <text evidence="6">The sequence shown here is derived from an EMBL/GenBank/DDBJ whole genome shotgun (WGS) entry which is preliminary data.</text>
</comment>
<dbReference type="InterPro" id="IPR027516">
    <property type="entry name" value="EIF3C"/>
</dbReference>
<dbReference type="GO" id="GO:0031369">
    <property type="term" value="F:translation initiation factor binding"/>
    <property type="evidence" value="ECO:0007669"/>
    <property type="project" value="InterPro"/>
</dbReference>
<organism evidence="6 7">
    <name type="scientific">Coemansia guatemalensis</name>
    <dbReference type="NCBI Taxonomy" id="2761395"/>
    <lineage>
        <taxon>Eukaryota</taxon>
        <taxon>Fungi</taxon>
        <taxon>Fungi incertae sedis</taxon>
        <taxon>Zoopagomycota</taxon>
        <taxon>Kickxellomycotina</taxon>
        <taxon>Kickxellomycetes</taxon>
        <taxon>Kickxellales</taxon>
        <taxon>Kickxellaceae</taxon>
        <taxon>Coemansia</taxon>
    </lineage>
</organism>
<keyword evidence="7" id="KW-1185">Reference proteome</keyword>
<feature type="compositionally biased region" description="Basic residues" evidence="4">
    <location>
        <begin position="154"/>
        <end position="166"/>
    </location>
</feature>
<accession>A0A9W8LP98</accession>
<dbReference type="GO" id="GO:0003723">
    <property type="term" value="F:RNA binding"/>
    <property type="evidence" value="ECO:0007669"/>
    <property type="project" value="InterPro"/>
</dbReference>
<evidence type="ECO:0000259" key="5">
    <source>
        <dbReference type="Pfam" id="PF05470"/>
    </source>
</evidence>
<feature type="non-terminal residue" evidence="6">
    <location>
        <position position="545"/>
    </location>
</feature>
<feature type="region of interest" description="Disordered" evidence="4">
    <location>
        <begin position="153"/>
        <end position="285"/>
    </location>
</feature>
<dbReference type="AlphaFoldDB" id="A0A9W8LP98"/>
<evidence type="ECO:0000313" key="7">
    <source>
        <dbReference type="Proteomes" id="UP001140094"/>
    </source>
</evidence>
<dbReference type="OrthoDB" id="29647at2759"/>
<feature type="compositionally biased region" description="Basic and acidic residues" evidence="4">
    <location>
        <begin position="260"/>
        <end position="277"/>
    </location>
</feature>
<dbReference type="EMBL" id="JANBUO010002117">
    <property type="protein sequence ID" value="KAJ2795679.1"/>
    <property type="molecule type" value="Genomic_DNA"/>
</dbReference>
<keyword evidence="1" id="KW-0963">Cytoplasm</keyword>